<dbReference type="FunFam" id="3.40.50.11660:FF:000002">
    <property type="entry name" value="Alpha-(1,3)-fucosyltransferase"/>
    <property type="match status" value="1"/>
</dbReference>
<proteinExistence type="inferred from homology"/>
<evidence type="ECO:0000313" key="15">
    <source>
        <dbReference type="Proteomes" id="UP000025227"/>
    </source>
</evidence>
<evidence type="ECO:0000256" key="1">
    <source>
        <dbReference type="ARBA" id="ARBA00004447"/>
    </source>
</evidence>
<dbReference type="SUPFAM" id="SSF53756">
    <property type="entry name" value="UDP-Glycosyltransferase/glycogen phosphorylase"/>
    <property type="match status" value="1"/>
</dbReference>
<comment type="subcellular location">
    <subcellularLocation>
        <location evidence="1 12">Golgi apparatus</location>
        <location evidence="1 12">Golgi stack membrane</location>
        <topology evidence="1 12">Single-pass type II membrane protein</topology>
    </subcellularLocation>
</comment>
<evidence type="ECO:0000256" key="2">
    <source>
        <dbReference type="ARBA" id="ARBA00004922"/>
    </source>
</evidence>
<keyword evidence="15" id="KW-1185">Reference proteome</keyword>
<organism evidence="15 16">
    <name type="scientific">Haemonchus contortus</name>
    <name type="common">Barber pole worm</name>
    <dbReference type="NCBI Taxonomy" id="6289"/>
    <lineage>
        <taxon>Eukaryota</taxon>
        <taxon>Metazoa</taxon>
        <taxon>Ecdysozoa</taxon>
        <taxon>Nematoda</taxon>
        <taxon>Chromadorea</taxon>
        <taxon>Rhabditida</taxon>
        <taxon>Rhabditina</taxon>
        <taxon>Rhabditomorpha</taxon>
        <taxon>Strongyloidea</taxon>
        <taxon>Trichostrongylidae</taxon>
        <taxon>Haemonchus</taxon>
    </lineage>
</organism>
<evidence type="ECO:0000259" key="14">
    <source>
        <dbReference type="Pfam" id="PF17039"/>
    </source>
</evidence>
<protein>
    <recommendedName>
        <fullName evidence="12">Fucosyltransferase</fullName>
        <ecNumber evidence="12">2.4.1.-</ecNumber>
    </recommendedName>
</protein>
<feature type="domain" description="Fucosyltransferase C-terminal" evidence="13">
    <location>
        <begin position="188"/>
        <end position="371"/>
    </location>
</feature>
<evidence type="ECO:0000256" key="11">
    <source>
        <dbReference type="ARBA" id="ARBA00023180"/>
    </source>
</evidence>
<keyword evidence="6 12" id="KW-0812">Transmembrane</keyword>
<dbReference type="AlphaFoldDB" id="A0A7I4YYA2"/>
<dbReference type="Pfam" id="PF17039">
    <property type="entry name" value="Glyco_tran_10_N"/>
    <property type="match status" value="1"/>
</dbReference>
<dbReference type="OrthoDB" id="5912041at2759"/>
<dbReference type="Proteomes" id="UP000025227">
    <property type="component" value="Unplaced"/>
</dbReference>
<evidence type="ECO:0000256" key="12">
    <source>
        <dbReference type="RuleBase" id="RU003832"/>
    </source>
</evidence>
<dbReference type="InterPro" id="IPR055270">
    <property type="entry name" value="Glyco_tran_10_C"/>
</dbReference>
<evidence type="ECO:0000256" key="8">
    <source>
        <dbReference type="ARBA" id="ARBA00022989"/>
    </source>
</evidence>
<dbReference type="Pfam" id="PF00852">
    <property type="entry name" value="Glyco_transf_10"/>
    <property type="match status" value="1"/>
</dbReference>
<dbReference type="UniPathway" id="UPA00378"/>
<dbReference type="InterPro" id="IPR031481">
    <property type="entry name" value="Glyco_tran_10_N"/>
</dbReference>
<dbReference type="Gene3D" id="3.40.50.11660">
    <property type="entry name" value="Glycosyl transferase family 10, C-terminal domain"/>
    <property type="match status" value="1"/>
</dbReference>
<keyword evidence="11" id="KW-0325">Glycoprotein</keyword>
<dbReference type="WBParaSite" id="HCON_00158090-00001">
    <property type="protein sequence ID" value="HCON_00158090-00001"/>
    <property type="gene ID" value="HCON_00158090"/>
</dbReference>
<comment type="pathway">
    <text evidence="2">Protein modification; protein glycosylation.</text>
</comment>
<dbReference type="PANTHER" id="PTHR48438:SF1">
    <property type="entry name" value="ALPHA-(1,3)-FUCOSYLTRANSFERASE C-RELATED"/>
    <property type="match status" value="1"/>
</dbReference>
<reference evidence="16" key="1">
    <citation type="submission" date="2020-12" db="UniProtKB">
        <authorList>
            <consortium name="WormBaseParasite"/>
        </authorList>
    </citation>
    <scope>IDENTIFICATION</scope>
    <source>
        <strain evidence="16">MHco3</strain>
    </source>
</reference>
<evidence type="ECO:0000256" key="5">
    <source>
        <dbReference type="ARBA" id="ARBA00022679"/>
    </source>
</evidence>
<keyword evidence="10 12" id="KW-0472">Membrane</keyword>
<evidence type="ECO:0000256" key="3">
    <source>
        <dbReference type="ARBA" id="ARBA00008919"/>
    </source>
</evidence>
<evidence type="ECO:0000259" key="13">
    <source>
        <dbReference type="Pfam" id="PF00852"/>
    </source>
</evidence>
<evidence type="ECO:0000256" key="9">
    <source>
        <dbReference type="ARBA" id="ARBA00023034"/>
    </source>
</evidence>
<evidence type="ECO:0000256" key="10">
    <source>
        <dbReference type="ARBA" id="ARBA00023136"/>
    </source>
</evidence>
<accession>A0A7I4YYA2</accession>
<dbReference type="OMA" id="WKALNDR"/>
<evidence type="ECO:0000256" key="7">
    <source>
        <dbReference type="ARBA" id="ARBA00022968"/>
    </source>
</evidence>
<sequence>MATWHLSRGVRQVLSATSAKWMFSTLMLVTLSVCCITYVLLTSQPEPSEALQESTTRNRDPTKSVVIYAATKFFRMDITTERFLSECHSTKGYCRITENKADLDVADAILFHNADYSPTFVPEPRKPSRPHVLWSLESPSNDFFRPGPHVINWTMTFRRDADIWYPYGHFRKLPEPRSVDFEAIWKMKNSNKTAVWLASNCFAKNYRTEIVKELVKHGLEIDRFGKCGSPPPGCEGVDKQGDRCVAELVRPYKFYVAFENSNCVDYVTEKFYETLISRMSVPIVLKRDIYINVGAPEKSFIALDDFQTIADMVSYIKEVSNDKEKYLGFHQWRTTHEAIPEHNDYTGFCELCRRLQQNSLGYMTYADIRKWHSDNQCDNNLGARYLN</sequence>
<dbReference type="GO" id="GO:0008417">
    <property type="term" value="F:fucosyltransferase activity"/>
    <property type="evidence" value="ECO:0007669"/>
    <property type="project" value="InterPro"/>
</dbReference>
<evidence type="ECO:0000313" key="16">
    <source>
        <dbReference type="WBParaSite" id="HCON_00158090-00001"/>
    </source>
</evidence>
<keyword evidence="9 12" id="KW-0333">Golgi apparatus</keyword>
<comment type="similarity">
    <text evidence="3 12">Belongs to the glycosyltransferase 10 family.</text>
</comment>
<dbReference type="InterPro" id="IPR038577">
    <property type="entry name" value="GT10-like_C_sf"/>
</dbReference>
<feature type="domain" description="Fucosyltransferase N-terminal" evidence="14">
    <location>
        <begin position="63"/>
        <end position="168"/>
    </location>
</feature>
<name>A0A7I4YYA2_HAECO</name>
<evidence type="ECO:0000256" key="6">
    <source>
        <dbReference type="ARBA" id="ARBA00022692"/>
    </source>
</evidence>
<keyword evidence="5 12" id="KW-0808">Transferase</keyword>
<feature type="transmembrane region" description="Helical" evidence="12">
    <location>
        <begin position="21"/>
        <end position="41"/>
    </location>
</feature>
<dbReference type="PANTHER" id="PTHR48438">
    <property type="entry name" value="ALPHA-(1,3)-FUCOSYLTRANSFERASE C-RELATED"/>
    <property type="match status" value="1"/>
</dbReference>
<keyword evidence="4 12" id="KW-0328">Glycosyltransferase</keyword>
<keyword evidence="8 12" id="KW-1133">Transmembrane helix</keyword>
<dbReference type="GO" id="GO:0032580">
    <property type="term" value="C:Golgi cisterna membrane"/>
    <property type="evidence" value="ECO:0007669"/>
    <property type="project" value="UniProtKB-SubCell"/>
</dbReference>
<keyword evidence="7" id="KW-0735">Signal-anchor</keyword>
<dbReference type="EC" id="2.4.1.-" evidence="12"/>
<dbReference type="InterPro" id="IPR001503">
    <property type="entry name" value="Glyco_trans_10"/>
</dbReference>
<evidence type="ECO:0000256" key="4">
    <source>
        <dbReference type="ARBA" id="ARBA00022676"/>
    </source>
</evidence>